<dbReference type="OrthoDB" id="9796281at2"/>
<evidence type="ECO:0000313" key="1">
    <source>
        <dbReference type="EMBL" id="ETD23540.1"/>
    </source>
</evidence>
<sequence length="120" mass="13738">MSNFLFFGGIEFVKLSGKIQSDDEVLQLADLKSLLITKLKVSCERAEYKDYKDIAEILKTNQVSLEEGLCGVKQYFGYKFPLLQVLKGLTYFEDGDLHRLDKDDRKILLNAVKNINISKI</sequence>
<dbReference type="Proteomes" id="UP000018731">
    <property type="component" value="Unassembled WGS sequence"/>
</dbReference>
<dbReference type="RefSeq" id="WP_023928087.1">
    <property type="nucleotide sequence ID" value="NZ_KI669454.1"/>
</dbReference>
<keyword evidence="2" id="KW-1185">Reference proteome</keyword>
<gene>
    <name evidence="1" type="ORF">HMPREF2086_01345</name>
</gene>
<accession>V8C963</accession>
<dbReference type="eggNOG" id="ENOG502ZAUV">
    <property type="taxonomic scope" value="Bacteria"/>
</dbReference>
<comment type="caution">
    <text evidence="1">The sequence shown here is derived from an EMBL/GenBank/DDBJ whole genome shotgun (WGS) entry which is preliminary data.</text>
</comment>
<name>V8C963_9HELI</name>
<evidence type="ECO:0000313" key="2">
    <source>
        <dbReference type="Proteomes" id="UP000018731"/>
    </source>
</evidence>
<organism evidence="1 2">
    <name type="scientific">Helicobacter macacae MIT 99-5501</name>
    <dbReference type="NCBI Taxonomy" id="1357400"/>
    <lineage>
        <taxon>Bacteria</taxon>
        <taxon>Pseudomonadati</taxon>
        <taxon>Campylobacterota</taxon>
        <taxon>Epsilonproteobacteria</taxon>
        <taxon>Campylobacterales</taxon>
        <taxon>Helicobacteraceae</taxon>
        <taxon>Helicobacter</taxon>
    </lineage>
</organism>
<proteinExistence type="predicted"/>
<dbReference type="AlphaFoldDB" id="V8C963"/>
<dbReference type="EMBL" id="AZJI01000005">
    <property type="protein sequence ID" value="ETD23540.1"/>
    <property type="molecule type" value="Genomic_DNA"/>
</dbReference>
<reference evidence="1 2" key="1">
    <citation type="journal article" date="2014" name="Genome Announc.">
        <title>Draft genome sequences of six enterohepatic helicobacter species isolated from humans and one from rhesus macaques.</title>
        <authorList>
            <person name="Shen Z."/>
            <person name="Sheh A."/>
            <person name="Young S.K."/>
            <person name="Abouelliel A."/>
            <person name="Ward D.V."/>
            <person name="Earl A.M."/>
            <person name="Fox J.G."/>
        </authorList>
    </citation>
    <scope>NUCLEOTIDE SEQUENCE [LARGE SCALE GENOMIC DNA]</scope>
    <source>
        <strain evidence="1 2">MIT 99-5501</strain>
    </source>
</reference>
<dbReference type="PATRIC" id="fig|1357400.3.peg.1797"/>
<dbReference type="HOGENOM" id="CLU_2046410_0_0_7"/>
<protein>
    <submittedName>
        <fullName evidence="1">Uncharacterized protein</fullName>
    </submittedName>
</protein>